<keyword evidence="1" id="KW-0472">Membrane</keyword>
<protein>
    <submittedName>
        <fullName evidence="2">Uncharacterized protein</fullName>
    </submittedName>
</protein>
<proteinExistence type="predicted"/>
<dbReference type="EMBL" id="BGZK01001656">
    <property type="protein sequence ID" value="GBP84059.1"/>
    <property type="molecule type" value="Genomic_DNA"/>
</dbReference>
<dbReference type="Proteomes" id="UP000299102">
    <property type="component" value="Unassembled WGS sequence"/>
</dbReference>
<accession>A0A4C1ZAV5</accession>
<keyword evidence="1" id="KW-1133">Transmembrane helix</keyword>
<evidence type="ECO:0000256" key="1">
    <source>
        <dbReference type="SAM" id="Phobius"/>
    </source>
</evidence>
<organism evidence="2 3">
    <name type="scientific">Eumeta variegata</name>
    <name type="common">Bagworm moth</name>
    <name type="synonym">Eumeta japonica</name>
    <dbReference type="NCBI Taxonomy" id="151549"/>
    <lineage>
        <taxon>Eukaryota</taxon>
        <taxon>Metazoa</taxon>
        <taxon>Ecdysozoa</taxon>
        <taxon>Arthropoda</taxon>
        <taxon>Hexapoda</taxon>
        <taxon>Insecta</taxon>
        <taxon>Pterygota</taxon>
        <taxon>Neoptera</taxon>
        <taxon>Endopterygota</taxon>
        <taxon>Lepidoptera</taxon>
        <taxon>Glossata</taxon>
        <taxon>Ditrysia</taxon>
        <taxon>Tineoidea</taxon>
        <taxon>Psychidae</taxon>
        <taxon>Oiketicinae</taxon>
        <taxon>Eumeta</taxon>
    </lineage>
</organism>
<reference evidence="2 3" key="1">
    <citation type="journal article" date="2019" name="Commun. Biol.">
        <title>The bagworm genome reveals a unique fibroin gene that provides high tensile strength.</title>
        <authorList>
            <person name="Kono N."/>
            <person name="Nakamura H."/>
            <person name="Ohtoshi R."/>
            <person name="Tomita M."/>
            <person name="Numata K."/>
            <person name="Arakawa K."/>
        </authorList>
    </citation>
    <scope>NUCLEOTIDE SEQUENCE [LARGE SCALE GENOMIC DNA]</scope>
</reference>
<name>A0A4C1ZAV5_EUMVA</name>
<evidence type="ECO:0000313" key="3">
    <source>
        <dbReference type="Proteomes" id="UP000299102"/>
    </source>
</evidence>
<dbReference type="AlphaFoldDB" id="A0A4C1ZAV5"/>
<gene>
    <name evidence="2" type="ORF">EVAR_67658_1</name>
</gene>
<feature type="transmembrane region" description="Helical" evidence="1">
    <location>
        <begin position="88"/>
        <end position="112"/>
    </location>
</feature>
<evidence type="ECO:0000313" key="2">
    <source>
        <dbReference type="EMBL" id="GBP84059.1"/>
    </source>
</evidence>
<keyword evidence="3" id="KW-1185">Reference proteome</keyword>
<sequence length="186" mass="20440">MYLLNVVLNYRAAVGRCNGNWRSFATGDTNWSILYKTVNKQRTSEQEGPVHDDLPAECGGAAVTRTGMRPRTSQGTTTYSKPYIYNKLIIRVSATALVSTPGVILVCTIAFVKFKFTNAKKMVQTEYGHGDERDQSNCKLKLIAYVIESRLTWSATADVHFGRVKLSHAARARAGGTRSRSASAAS</sequence>
<keyword evidence="1" id="KW-0812">Transmembrane</keyword>
<comment type="caution">
    <text evidence="2">The sequence shown here is derived from an EMBL/GenBank/DDBJ whole genome shotgun (WGS) entry which is preliminary data.</text>
</comment>